<dbReference type="EMBL" id="MLYV02000521">
    <property type="protein sequence ID" value="PSR86935.1"/>
    <property type="molecule type" value="Genomic_DNA"/>
</dbReference>
<evidence type="ECO:0000259" key="1">
    <source>
        <dbReference type="Pfam" id="PF17109"/>
    </source>
</evidence>
<evidence type="ECO:0000313" key="2">
    <source>
        <dbReference type="EMBL" id="PSR86935.1"/>
    </source>
</evidence>
<comment type="caution">
    <text evidence="2">The sequence shown here is derived from an EMBL/GenBank/DDBJ whole genome shotgun (WGS) entry which is preliminary data.</text>
</comment>
<gene>
    <name evidence="2" type="ORF">PHLCEN_2v5283</name>
</gene>
<sequence length="174" mass="19780">MANANPTNPTNNTPATPAAPNSYNIAFSIHLQTLTPAEKQLFQQYGNPRDVLKSAEELDQVRTSSGIYKWSSSFSELAKCLENYLKIVDALASNAGPHVVSIVWGALRFLIEIAKNFSQYFDKMKDIFEAMSDALAKYADYDNHLFREWDIIKDVCVITECRHQHRNSDYTERP</sequence>
<keyword evidence="3" id="KW-1185">Reference proteome</keyword>
<organism evidence="2 3">
    <name type="scientific">Hermanssonia centrifuga</name>
    <dbReference type="NCBI Taxonomy" id="98765"/>
    <lineage>
        <taxon>Eukaryota</taxon>
        <taxon>Fungi</taxon>
        <taxon>Dikarya</taxon>
        <taxon>Basidiomycota</taxon>
        <taxon>Agaricomycotina</taxon>
        <taxon>Agaricomycetes</taxon>
        <taxon>Polyporales</taxon>
        <taxon>Meruliaceae</taxon>
        <taxon>Hermanssonia</taxon>
    </lineage>
</organism>
<evidence type="ECO:0000313" key="3">
    <source>
        <dbReference type="Proteomes" id="UP000186601"/>
    </source>
</evidence>
<dbReference type="Pfam" id="PF17109">
    <property type="entry name" value="Goodbye"/>
    <property type="match status" value="1"/>
</dbReference>
<reference evidence="2 3" key="1">
    <citation type="submission" date="2018-02" db="EMBL/GenBank/DDBJ databases">
        <title>Genome sequence of the basidiomycete white-rot fungus Phlebia centrifuga.</title>
        <authorList>
            <person name="Granchi Z."/>
            <person name="Peng M."/>
            <person name="de Vries R.P."/>
            <person name="Hilden K."/>
            <person name="Makela M.R."/>
            <person name="Grigoriev I."/>
            <person name="Riley R."/>
        </authorList>
    </citation>
    <scope>NUCLEOTIDE SEQUENCE [LARGE SCALE GENOMIC DNA]</scope>
    <source>
        <strain evidence="2 3">FBCC195</strain>
    </source>
</reference>
<dbReference type="InterPro" id="IPR031350">
    <property type="entry name" value="Goodbye_dom"/>
</dbReference>
<name>A0A2R6P912_9APHY</name>
<protein>
    <recommendedName>
        <fullName evidence="1">Fungal STAND N-terminal Goodbye domain-containing protein</fullName>
    </recommendedName>
</protein>
<dbReference type="Proteomes" id="UP000186601">
    <property type="component" value="Unassembled WGS sequence"/>
</dbReference>
<dbReference type="AlphaFoldDB" id="A0A2R6P912"/>
<accession>A0A2R6P912</accession>
<feature type="domain" description="Fungal STAND N-terminal Goodbye" evidence="1">
    <location>
        <begin position="42"/>
        <end position="141"/>
    </location>
</feature>
<dbReference type="OrthoDB" id="443402at2759"/>
<proteinExistence type="predicted"/>